<dbReference type="Pfam" id="PF04922">
    <property type="entry name" value="DIE2_ALG10"/>
    <property type="match status" value="1"/>
</dbReference>
<dbReference type="EC" id="2.4.1.256" evidence="4 14"/>
<dbReference type="OrthoDB" id="4769at2759"/>
<keyword evidence="6 14" id="KW-0328">Glycosyltransferase</keyword>
<organism evidence="15 16">
    <name type="scientific">Chytriomyces confervae</name>
    <dbReference type="NCBI Taxonomy" id="246404"/>
    <lineage>
        <taxon>Eukaryota</taxon>
        <taxon>Fungi</taxon>
        <taxon>Fungi incertae sedis</taxon>
        <taxon>Chytridiomycota</taxon>
        <taxon>Chytridiomycota incertae sedis</taxon>
        <taxon>Chytridiomycetes</taxon>
        <taxon>Chytridiales</taxon>
        <taxon>Chytriomycetaceae</taxon>
        <taxon>Chytriomyces</taxon>
    </lineage>
</organism>
<feature type="transmembrane region" description="Helical" evidence="14">
    <location>
        <begin position="321"/>
        <end position="341"/>
    </location>
</feature>
<evidence type="ECO:0000256" key="7">
    <source>
        <dbReference type="ARBA" id="ARBA00022679"/>
    </source>
</evidence>
<evidence type="ECO:0000256" key="5">
    <source>
        <dbReference type="ARBA" id="ARBA00018512"/>
    </source>
</evidence>
<evidence type="ECO:0000256" key="9">
    <source>
        <dbReference type="ARBA" id="ARBA00022824"/>
    </source>
</evidence>
<evidence type="ECO:0000256" key="11">
    <source>
        <dbReference type="ARBA" id="ARBA00023136"/>
    </source>
</evidence>
<comment type="caution">
    <text evidence="14">Lacks conserved residue(s) required for the propagation of feature annotation.</text>
</comment>
<comment type="catalytic activity">
    <reaction evidence="13">
        <text>an alpha-D-Glc-(1-&gt;3)-alpha-D-Glc-(1-&gt;3)-alpha-D-Man-(1-&gt;2)-alpha-D-Man-(1-&gt;2)-alpha-D-Man-(1-&gt;3)-[alpha-D-Man-(1-&gt;2)-alpha-D-Man-(1-&gt;3)-[alpha-D-Man-(1-&gt;2)-alpha-D-Man-(1-&gt;6)]-alpha-D-Man-(1-&gt;6)]-beta-D-Man-(1-&gt;4)-beta-D-GlcNAc-(1-&gt;4)-alpha-D-GlcNAc-diphospho-di-trans,poly-cis-dolichol + a di-trans,poly-cis-dolichyl beta-D-glucosyl phosphate = a alpha-D-Glc-(1-&gt;2)-alpha-D-Glc-(1-&gt;3)-alpha-D-Glc-(1-&gt;3)-alpha-D-Man-(1-&gt;2)-alpha-D-Man-(1-&gt;2)-alpha-D-Man-(1-&gt;3)-[alpha-D-Man-(1-&gt;2)-alpha-D-Man-(1-&gt;3)-[alpha-D-Man-(1-&gt;2)-alpha-D-Man-(1-&gt;6)]-alpha-D-Man-(1-&gt;6)]-beta-D-Man-(1-&gt;4)-beta-D-GlcNAc-(1-&gt;4)-alpha-D-GlcNAc-diphospho-di-trans,poly-cis-dolichol + a di-trans,poly-cis-dolichyl phosphate + H(+)</text>
        <dbReference type="Rhea" id="RHEA:29543"/>
        <dbReference type="Rhea" id="RHEA-COMP:19498"/>
        <dbReference type="Rhea" id="RHEA-COMP:19502"/>
        <dbReference type="Rhea" id="RHEA-COMP:19512"/>
        <dbReference type="Rhea" id="RHEA-COMP:19522"/>
        <dbReference type="ChEBI" id="CHEBI:15378"/>
        <dbReference type="ChEBI" id="CHEBI:57525"/>
        <dbReference type="ChEBI" id="CHEBI:57683"/>
        <dbReference type="ChEBI" id="CHEBI:132522"/>
        <dbReference type="ChEBI" id="CHEBI:132523"/>
        <dbReference type="EC" id="2.4.1.256"/>
    </reaction>
    <physiologicalReaction direction="left-to-right" evidence="13">
        <dbReference type="Rhea" id="RHEA:29544"/>
    </physiologicalReaction>
</comment>
<dbReference type="GO" id="GO:0106073">
    <property type="term" value="F:dolichyl pyrophosphate Glc2Man9GlcNAc2 alpha-1,2-glucosyltransferase activity"/>
    <property type="evidence" value="ECO:0007669"/>
    <property type="project" value="UniProtKB-UniRule"/>
</dbReference>
<reference evidence="15 16" key="1">
    <citation type="journal article" date="2019" name="Sci. Rep.">
        <title>Comparative genomics of chytrid fungi reveal insights into the obligate biotrophic and pathogenic lifestyle of Synchytrium endobioticum.</title>
        <authorList>
            <person name="van de Vossenberg B.T.L.H."/>
            <person name="Warris S."/>
            <person name="Nguyen H.D.T."/>
            <person name="van Gent-Pelzer M.P.E."/>
            <person name="Joly D.L."/>
            <person name="van de Geest H.C."/>
            <person name="Bonants P.J.M."/>
            <person name="Smith D.S."/>
            <person name="Levesque C.A."/>
            <person name="van der Lee T.A.J."/>
        </authorList>
    </citation>
    <scope>NUCLEOTIDE SEQUENCE [LARGE SCALE GENOMIC DNA]</scope>
    <source>
        <strain evidence="15 16">CBS 675.73</strain>
    </source>
</reference>
<keyword evidence="10 14" id="KW-1133">Transmembrane helix</keyword>
<gene>
    <name evidence="15" type="primary">DIE2</name>
    <name evidence="15" type="ORF">CcCBS67573_g00064</name>
</gene>
<comment type="caution">
    <text evidence="15">The sequence shown here is derived from an EMBL/GenBank/DDBJ whole genome shotgun (WGS) entry which is preliminary data.</text>
</comment>
<dbReference type="GO" id="GO:0006488">
    <property type="term" value="P:dolichol-linked oligosaccharide biosynthetic process"/>
    <property type="evidence" value="ECO:0007669"/>
    <property type="project" value="UniProtKB-UniRule"/>
</dbReference>
<dbReference type="Proteomes" id="UP000320333">
    <property type="component" value="Unassembled WGS sequence"/>
</dbReference>
<evidence type="ECO:0000256" key="3">
    <source>
        <dbReference type="ARBA" id="ARBA00010600"/>
    </source>
</evidence>
<comment type="pathway">
    <text evidence="2">Protein modification; protein glycosylation.</text>
</comment>
<keyword evidence="16" id="KW-1185">Reference proteome</keyword>
<dbReference type="EMBL" id="QEAP01000001">
    <property type="protein sequence ID" value="TPX78680.1"/>
    <property type="molecule type" value="Genomic_DNA"/>
</dbReference>
<comment type="function">
    <text evidence="12">Dol-P-Glc:Glc(2)Man(9)GlcNAc(2)-PP-Dol alpha-1,2-glucosyltransferase that operates in the biosynthetic pathway of dolichol-linked oligosaccharides, the glycan precursors employed in protein asparagine (N)-glycosylation. The assembly of dolichol-linked oligosaccharides begins on the cytosolic side of the endoplasmic reticulum membrane and finishes in its lumen. The sequential addition of sugars to dolichol pyrophosphate produces dolichol-linked oligosaccharides containing fourteen sugars, including two GlcNAcs, nine mannoses and three glucoses. Once assembled, the oligosaccharide is transferred from the lipid to nascent proteins by oligosaccharyltransferases. In the lumen of the endoplasmic reticulum, adds the third and last glucose residue from dolichyl phosphate glucose (Dol-P-Glc) onto the lipid-linked oligosaccharide intermediate Glc(2)Man(9)GlcNAc(2)-PP-Dol to produce Glc(3)Man(9)GlcNAc(2)-PP-Dol.</text>
</comment>
<name>A0A507FT49_9FUNG</name>
<dbReference type="PIRSF" id="PIRSF028810">
    <property type="entry name" value="Alpha1_2_glucosyltferase_Alg10"/>
    <property type="match status" value="1"/>
</dbReference>
<evidence type="ECO:0000313" key="16">
    <source>
        <dbReference type="Proteomes" id="UP000320333"/>
    </source>
</evidence>
<dbReference type="PANTHER" id="PTHR12989:SF10">
    <property type="entry name" value="DOL-P-GLC:GLC(2)MAN(9)GLCNAC(2)-PP-DOL ALPHA-1,2-GLUCOSYLTRANSFERASE-RELATED"/>
    <property type="match status" value="1"/>
</dbReference>
<sequence>MRTRLILTGTAVFLTALVALVIGRHVTGAYMDEIFHVPQAMRYCEGNFSYYDTKLTTPPGLWVNGCVLFPPLTLLLSFSYLVSLVLMLPTSIATLIAGEFNPCSITLLRSTNLIFYAASIPLIAALLARPAGQSSTRNTLEAIVISLFPVSYFFSFLYYTDAGSTFFSLLALLLSSNDRHVASAATSLIAMSFRQTNVIWMLYSAATTIIRTLANKENPVTRGSLNTELTIRNLGSLVFLSIIHVGHLITVLWPYLLSLTFFGGFIVWNGGIVLGDKSNHVAQPHVVQMLYFVGFSTFFLIPTSKIQDRVKTFLTLLQNSLFSPVTALAIPLSMCAIAAIISRFTIEHPFLLADNRHYTFYIWKYMFRSSPYIRYALTPAYMFCLWFCWKHVASATSGMHAAILFACIALVLIPSPLLEFRYFIIPFMLLRLYARPSWKGLVAEFLLYVGVNAFTIWMFVMRPFEWTQEPGVLQRFMY</sequence>
<protein>
    <recommendedName>
        <fullName evidence="5 14">Dol-P-Glc:Glc(2)Man(9)GlcNAc(2)-PP-Dol alpha-1,2-glucosyltransferase</fullName>
        <ecNumber evidence="4 14">2.4.1.256</ecNumber>
    </recommendedName>
</protein>
<feature type="transmembrane region" description="Helical" evidence="14">
    <location>
        <begin position="78"/>
        <end position="101"/>
    </location>
</feature>
<comment type="similarity">
    <text evidence="3 14">Belongs to the ALG10 glucosyltransferase family.</text>
</comment>
<keyword evidence="7 15" id="KW-0808">Transferase</keyword>
<keyword evidence="9" id="KW-0256">Endoplasmic reticulum</keyword>
<evidence type="ECO:0000256" key="1">
    <source>
        <dbReference type="ARBA" id="ARBA00004477"/>
    </source>
</evidence>
<feature type="transmembrane region" description="Helical" evidence="14">
    <location>
        <begin position="372"/>
        <end position="392"/>
    </location>
</feature>
<feature type="transmembrane region" description="Helical" evidence="14">
    <location>
        <begin position="113"/>
        <end position="132"/>
    </location>
</feature>
<evidence type="ECO:0000256" key="10">
    <source>
        <dbReference type="ARBA" id="ARBA00022989"/>
    </source>
</evidence>
<evidence type="ECO:0000256" key="14">
    <source>
        <dbReference type="PIRNR" id="PIRNR028810"/>
    </source>
</evidence>
<feature type="transmembrane region" description="Helical" evidence="14">
    <location>
        <begin position="286"/>
        <end position="301"/>
    </location>
</feature>
<dbReference type="STRING" id="246404.A0A507FT49"/>
<comment type="subcellular location">
    <subcellularLocation>
        <location evidence="1">Endoplasmic reticulum membrane</location>
        <topology evidence="1">Multi-pass membrane protein</topology>
    </subcellularLocation>
</comment>
<dbReference type="AlphaFoldDB" id="A0A507FT49"/>
<feature type="transmembrane region" description="Helical" evidence="14">
    <location>
        <begin position="255"/>
        <end position="274"/>
    </location>
</feature>
<keyword evidence="11 14" id="KW-0472">Membrane</keyword>
<feature type="transmembrane region" description="Helical" evidence="14">
    <location>
        <begin position="398"/>
        <end position="420"/>
    </location>
</feature>
<evidence type="ECO:0000256" key="13">
    <source>
        <dbReference type="ARBA" id="ARBA00048064"/>
    </source>
</evidence>
<dbReference type="GO" id="GO:0005789">
    <property type="term" value="C:endoplasmic reticulum membrane"/>
    <property type="evidence" value="ECO:0007669"/>
    <property type="project" value="UniProtKB-SubCell"/>
</dbReference>
<evidence type="ECO:0000313" key="15">
    <source>
        <dbReference type="EMBL" id="TPX78680.1"/>
    </source>
</evidence>
<proteinExistence type="inferred from homology"/>
<evidence type="ECO:0000256" key="6">
    <source>
        <dbReference type="ARBA" id="ARBA00022676"/>
    </source>
</evidence>
<evidence type="ECO:0000256" key="12">
    <source>
        <dbReference type="ARBA" id="ARBA00044727"/>
    </source>
</evidence>
<keyword evidence="8 14" id="KW-0812">Transmembrane</keyword>
<accession>A0A507FT49</accession>
<evidence type="ECO:0000256" key="8">
    <source>
        <dbReference type="ARBA" id="ARBA00022692"/>
    </source>
</evidence>
<dbReference type="InterPro" id="IPR016900">
    <property type="entry name" value="Alg10"/>
</dbReference>
<dbReference type="PANTHER" id="PTHR12989">
    <property type="entry name" value="ALPHA-1,2-GLUCOSYLTRANSFERASE ALG10"/>
    <property type="match status" value="1"/>
</dbReference>
<evidence type="ECO:0000256" key="4">
    <source>
        <dbReference type="ARBA" id="ARBA00011967"/>
    </source>
</evidence>
<feature type="transmembrane region" description="Helical" evidence="14">
    <location>
        <begin position="441"/>
        <end position="460"/>
    </location>
</feature>
<evidence type="ECO:0000256" key="2">
    <source>
        <dbReference type="ARBA" id="ARBA00004922"/>
    </source>
</evidence>